<dbReference type="PANTHER" id="PTHR33144">
    <property type="entry name" value="OS10G0409366 PROTEIN-RELATED"/>
    <property type="match status" value="1"/>
</dbReference>
<dbReference type="AlphaFoldDB" id="A0A9N7RKC9"/>
<dbReference type="OrthoDB" id="1913335at2759"/>
<dbReference type="Proteomes" id="UP001153555">
    <property type="component" value="Unassembled WGS sequence"/>
</dbReference>
<dbReference type="PANTHER" id="PTHR33144:SF16">
    <property type="entry name" value="OS02G0129000 PROTEIN"/>
    <property type="match status" value="1"/>
</dbReference>
<feature type="non-terminal residue" evidence="1">
    <location>
        <position position="1"/>
    </location>
</feature>
<evidence type="ECO:0000313" key="2">
    <source>
        <dbReference type="Proteomes" id="UP001153555"/>
    </source>
</evidence>
<proteinExistence type="predicted"/>
<dbReference type="EMBL" id="CACSLK010027831">
    <property type="protein sequence ID" value="CAA0831260.1"/>
    <property type="molecule type" value="Genomic_DNA"/>
</dbReference>
<gene>
    <name evidence="1" type="ORF">SHERM_26640</name>
</gene>
<name>A0A9N7RKC9_STRHE</name>
<evidence type="ECO:0000313" key="1">
    <source>
        <dbReference type="EMBL" id="CAA0831260.1"/>
    </source>
</evidence>
<comment type="caution">
    <text evidence="1">The sequence shown here is derived from an EMBL/GenBank/DDBJ whole genome shotgun (WGS) entry which is preliminary data.</text>
</comment>
<keyword evidence="2" id="KW-1185">Reference proteome</keyword>
<organism evidence="1 2">
    <name type="scientific">Striga hermonthica</name>
    <name type="common">Purple witchweed</name>
    <name type="synonym">Buchnera hermonthica</name>
    <dbReference type="NCBI Taxonomy" id="68872"/>
    <lineage>
        <taxon>Eukaryota</taxon>
        <taxon>Viridiplantae</taxon>
        <taxon>Streptophyta</taxon>
        <taxon>Embryophyta</taxon>
        <taxon>Tracheophyta</taxon>
        <taxon>Spermatophyta</taxon>
        <taxon>Magnoliopsida</taxon>
        <taxon>eudicotyledons</taxon>
        <taxon>Gunneridae</taxon>
        <taxon>Pentapetalae</taxon>
        <taxon>asterids</taxon>
        <taxon>lamiids</taxon>
        <taxon>Lamiales</taxon>
        <taxon>Orobanchaceae</taxon>
        <taxon>Buchnereae</taxon>
        <taxon>Striga</taxon>
    </lineage>
</organism>
<accession>A0A9N7RKC9</accession>
<reference evidence="1" key="1">
    <citation type="submission" date="2019-12" db="EMBL/GenBank/DDBJ databases">
        <authorList>
            <person name="Scholes J."/>
        </authorList>
    </citation>
    <scope>NUCLEOTIDE SEQUENCE</scope>
</reference>
<feature type="non-terminal residue" evidence="1">
    <location>
        <position position="149"/>
    </location>
</feature>
<sequence length="149" mass="17930">LPEEKRTRGPTFCKEVNSWNLNERRPIFLNEKRKPVGPDKGTLTKFSQFYGSLARDYVFAPLNFLDWRHVSDKDKLWEYVKKKFIISDEGKEYVLSSIGALWRAHKSRIKKKHYFQYDNDEDRWESLPRSISDAHLMELLKYWSLEEVK</sequence>
<protein>
    <submittedName>
        <fullName evidence="1">Uncharacterized protein</fullName>
    </submittedName>
</protein>